<dbReference type="GO" id="GO:0006361">
    <property type="term" value="P:transcription initiation at RNA polymerase I promoter"/>
    <property type="evidence" value="ECO:0007669"/>
    <property type="project" value="EnsemblFungi"/>
</dbReference>
<feature type="domain" description="RPA43 OB" evidence="10">
    <location>
        <begin position="121"/>
        <end position="217"/>
    </location>
</feature>
<evidence type="ECO:0000313" key="14">
    <source>
        <dbReference type="Proteomes" id="UP000256601"/>
    </source>
</evidence>
<dbReference type="Proteomes" id="UP000256601">
    <property type="component" value="Unassembled WGS sequence"/>
</dbReference>
<organism evidence="11 13">
    <name type="scientific">Yarrowia lipolytica</name>
    <name type="common">Candida lipolytica</name>
    <dbReference type="NCBI Taxonomy" id="4952"/>
    <lineage>
        <taxon>Eukaryota</taxon>
        <taxon>Fungi</taxon>
        <taxon>Dikarya</taxon>
        <taxon>Ascomycota</taxon>
        <taxon>Saccharomycotina</taxon>
        <taxon>Dipodascomycetes</taxon>
        <taxon>Dipodascales</taxon>
        <taxon>Dipodascales incertae sedis</taxon>
        <taxon>Yarrowia</taxon>
    </lineage>
</organism>
<dbReference type="VEuPathDB" id="FungiDB:YALI1_F09265g"/>
<keyword evidence="5 7" id="KW-0804">Transcription</keyword>
<dbReference type="InterPro" id="IPR041178">
    <property type="entry name" value="RPA43_OB"/>
</dbReference>
<gene>
    <name evidence="12" type="ORF">B0I71DRAFT_2486</name>
    <name evidence="11" type="ORF">YALI1_F09265g</name>
</gene>
<dbReference type="Gene3D" id="2.40.50.1060">
    <property type="match status" value="1"/>
</dbReference>
<accession>A0A1D8NM76</accession>
<evidence type="ECO:0000256" key="4">
    <source>
        <dbReference type="ARBA" id="ARBA00022553"/>
    </source>
</evidence>
<evidence type="ECO:0000256" key="7">
    <source>
        <dbReference type="RuleBase" id="RU369086"/>
    </source>
</evidence>
<proteinExistence type="inferred from homology"/>
<comment type="function">
    <text evidence="7">DNA-dependent RNA polymerase which catalyzes the transcription of DNA into RNA using the four ribonucleoside triphosphates as substrates.</text>
</comment>
<dbReference type="Proteomes" id="UP000182444">
    <property type="component" value="Chromosome 1F"/>
</dbReference>
<feature type="compositionally biased region" description="Basic and acidic residues" evidence="8">
    <location>
        <begin position="232"/>
        <end position="242"/>
    </location>
</feature>
<reference evidence="12 14" key="2">
    <citation type="submission" date="2018-07" db="EMBL/GenBank/DDBJ databases">
        <title>Draft Genome Assemblies for Five Robust Yarrowia lipolytica Strains Exhibiting High Lipid Production and Pentose Sugar Utilization and Sugar Alcohol Secretion from Undetoxified Lignocellulosic Biomass Hydrolysates.</title>
        <authorList>
            <consortium name="DOE Joint Genome Institute"/>
            <person name="Walker C."/>
            <person name="Ryu S."/>
            <person name="Na H."/>
            <person name="Zane M."/>
            <person name="LaButti K."/>
            <person name="Lipzen A."/>
            <person name="Haridas S."/>
            <person name="Barry K."/>
            <person name="Grigoriev I.V."/>
            <person name="Quarterman J."/>
            <person name="Slininger P."/>
            <person name="Dien B."/>
            <person name="Trinh C.T."/>
        </authorList>
    </citation>
    <scope>NUCLEOTIDE SEQUENCE [LARGE SCALE GENOMIC DNA]</scope>
    <source>
        <strain evidence="12 14">YB392</strain>
    </source>
</reference>
<dbReference type="InterPro" id="IPR041901">
    <property type="entry name" value="RNAP_I_Rpa43_N"/>
</dbReference>
<dbReference type="EMBL" id="CP017558">
    <property type="protein sequence ID" value="AOW06744.1"/>
    <property type="molecule type" value="Genomic_DNA"/>
</dbReference>
<dbReference type="FunFam" id="3.30.1490.120:FF:000004">
    <property type="entry name" value="RNA polymerase I subunit Rpa43"/>
    <property type="match status" value="1"/>
</dbReference>
<evidence type="ECO:0000313" key="12">
    <source>
        <dbReference type="EMBL" id="RDW24499.1"/>
    </source>
</evidence>
<evidence type="ECO:0000259" key="10">
    <source>
        <dbReference type="Pfam" id="PF17875"/>
    </source>
</evidence>
<sequence length="288" mass="31784">MVAKTISETQEVLKSMALKRKNPVDSATGISECFHKVSTSMYVSLAPMFSQKPVAGIKSQHLDPLVARYFAPAGGVVLAHYNLKLYKRGSDSEGSAVMGKFVNESPFTFMWISTDLLVWKPQVGDRLEGYVNMQTPSHIGLLVHDTFNCSIKYANIPEDWVFTPFAESGQPTAAKKDRVRQSMGYWSDGSGKRVEGKLEFIIKSVHTANMVYLSGSLVDTYPAQSGGAVSEEPQRKKTKFTDEDPIEEIAEEKAEEEDKEVEQKEEDAAQAKIGYDSDSAASDDSDSD</sequence>
<evidence type="ECO:0000259" key="9">
    <source>
        <dbReference type="Pfam" id="PF03876"/>
    </source>
</evidence>
<comment type="subcellular location">
    <subcellularLocation>
        <location evidence="1">Nucleus</location>
        <location evidence="1">Nucleolus</location>
    </subcellularLocation>
</comment>
<evidence type="ECO:0000256" key="6">
    <source>
        <dbReference type="ARBA" id="ARBA00023242"/>
    </source>
</evidence>
<feature type="region of interest" description="Disordered" evidence="8">
    <location>
        <begin position="223"/>
        <end position="288"/>
    </location>
</feature>
<comment type="similarity">
    <text evidence="2">Belongs to the eukaryotic RPA43 RNA polymerase subunit family.</text>
</comment>
<dbReference type="VEuPathDB" id="FungiDB:YALI0_F06182g"/>
<dbReference type="InterPro" id="IPR045113">
    <property type="entry name" value="Rpb7-like"/>
</dbReference>
<evidence type="ECO:0000313" key="11">
    <source>
        <dbReference type="EMBL" id="AOW06744.1"/>
    </source>
</evidence>
<feature type="compositionally biased region" description="Low complexity" evidence="8">
    <location>
        <begin position="270"/>
        <end position="280"/>
    </location>
</feature>
<dbReference type="GO" id="GO:0006362">
    <property type="term" value="P:transcription elongation by RNA polymerase I"/>
    <property type="evidence" value="ECO:0007669"/>
    <property type="project" value="EnsemblFungi"/>
</dbReference>
<dbReference type="OMA" id="YMQTASH"/>
<dbReference type="Pfam" id="PF17875">
    <property type="entry name" value="RPA43_OB"/>
    <property type="match status" value="1"/>
</dbReference>
<protein>
    <recommendedName>
        <fullName evidence="7">DNA-directed RNA polymerase subunit</fullName>
    </recommendedName>
</protein>
<dbReference type="AlphaFoldDB" id="A0A1D8NM76"/>
<keyword evidence="6 7" id="KW-0539">Nucleus</keyword>
<evidence type="ECO:0000256" key="1">
    <source>
        <dbReference type="ARBA" id="ARBA00004604"/>
    </source>
</evidence>
<keyword evidence="4" id="KW-0597">Phosphoprotein</keyword>
<evidence type="ECO:0000313" key="13">
    <source>
        <dbReference type="Proteomes" id="UP000182444"/>
    </source>
</evidence>
<dbReference type="EMBL" id="KZ859032">
    <property type="protein sequence ID" value="RDW24499.1"/>
    <property type="molecule type" value="Genomic_DNA"/>
</dbReference>
<dbReference type="eggNOG" id="KOG4134">
    <property type="taxonomic scope" value="Eukaryota"/>
</dbReference>
<dbReference type="PANTHER" id="PTHR12709">
    <property type="entry name" value="DNA-DIRECTED RNA POLYMERASE II, III"/>
    <property type="match status" value="1"/>
</dbReference>
<dbReference type="InterPro" id="IPR036898">
    <property type="entry name" value="RNA_pol_Rpb7-like_N_sf"/>
</dbReference>
<dbReference type="GO" id="GO:0003899">
    <property type="term" value="F:DNA-directed RNA polymerase activity"/>
    <property type="evidence" value="ECO:0007669"/>
    <property type="project" value="EnsemblFungi"/>
</dbReference>
<dbReference type="GO" id="GO:0005736">
    <property type="term" value="C:RNA polymerase I complex"/>
    <property type="evidence" value="ECO:0007669"/>
    <property type="project" value="EnsemblFungi"/>
</dbReference>
<reference evidence="11 13" key="1">
    <citation type="journal article" date="2016" name="PLoS ONE">
        <title>Sequence Assembly of Yarrowia lipolytica Strain W29/CLIB89 Shows Transposable Element Diversity.</title>
        <authorList>
            <person name="Magnan C."/>
            <person name="Yu J."/>
            <person name="Chang I."/>
            <person name="Jahn E."/>
            <person name="Kanomata Y."/>
            <person name="Wu J."/>
            <person name="Zeller M."/>
            <person name="Oakes M."/>
            <person name="Baldi P."/>
            <person name="Sandmeyer S."/>
        </authorList>
    </citation>
    <scope>NUCLEOTIDE SEQUENCE [LARGE SCALE GENOMIC DNA]</scope>
    <source>
        <strain evidence="11">CLIB89</strain>
        <strain evidence="13">CLIB89(W29)</strain>
    </source>
</reference>
<dbReference type="InterPro" id="IPR005576">
    <property type="entry name" value="Rpb7-like_N"/>
</dbReference>
<evidence type="ECO:0000256" key="3">
    <source>
        <dbReference type="ARBA" id="ARBA00022478"/>
    </source>
</evidence>
<dbReference type="GeneID" id="2908431"/>
<evidence type="ECO:0000256" key="5">
    <source>
        <dbReference type="ARBA" id="ARBA00023163"/>
    </source>
</evidence>
<dbReference type="Gene3D" id="3.30.1490.120">
    <property type="entry name" value="RNA polymerase Rpb7-like, N-terminal domain"/>
    <property type="match status" value="1"/>
</dbReference>
<feature type="domain" description="RNA polymerase Rpb7-like N-terminal" evidence="9">
    <location>
        <begin position="40"/>
        <end position="89"/>
    </location>
</feature>
<evidence type="ECO:0000256" key="8">
    <source>
        <dbReference type="SAM" id="MobiDB-lite"/>
    </source>
</evidence>
<dbReference type="RefSeq" id="XP_505067.1">
    <property type="nucleotide sequence ID" value="XM_505067.1"/>
</dbReference>
<dbReference type="CDD" id="cd04328">
    <property type="entry name" value="RNAP_I_Rpa43_N"/>
    <property type="match status" value="1"/>
</dbReference>
<dbReference type="KEGG" id="yli:2908431"/>
<dbReference type="Pfam" id="PF03876">
    <property type="entry name" value="SHS2_Rpb7-N"/>
    <property type="match status" value="1"/>
</dbReference>
<evidence type="ECO:0000256" key="2">
    <source>
        <dbReference type="ARBA" id="ARBA00005930"/>
    </source>
</evidence>
<keyword evidence="3 7" id="KW-0240">DNA-directed RNA polymerase</keyword>
<feature type="compositionally biased region" description="Acidic residues" evidence="8">
    <location>
        <begin position="243"/>
        <end position="265"/>
    </location>
</feature>
<dbReference type="PANTHER" id="PTHR12709:SF5">
    <property type="entry name" value="DNA-DIRECTED RNA POLYMERASE I SUBUNIT RPA43"/>
    <property type="match status" value="1"/>
</dbReference>
<dbReference type="GO" id="GO:0006363">
    <property type="term" value="P:termination of RNA polymerase I transcription"/>
    <property type="evidence" value="ECO:0007669"/>
    <property type="project" value="EnsemblFungi"/>
</dbReference>
<dbReference type="OrthoDB" id="10250504at2759"/>
<name>A0A1D8NM76_YARLL</name>